<organism evidence="4 5">
    <name type="scientific">Chitinophaga oryziterrae</name>
    <dbReference type="NCBI Taxonomy" id="1031224"/>
    <lineage>
        <taxon>Bacteria</taxon>
        <taxon>Pseudomonadati</taxon>
        <taxon>Bacteroidota</taxon>
        <taxon>Chitinophagia</taxon>
        <taxon>Chitinophagales</taxon>
        <taxon>Chitinophagaceae</taxon>
        <taxon>Chitinophaga</taxon>
    </lineage>
</organism>
<dbReference type="Gene3D" id="2.40.160.50">
    <property type="entry name" value="membrane protein fhac: a member of the omp85/tpsb transporter family"/>
    <property type="match status" value="1"/>
</dbReference>
<dbReference type="GO" id="GO:0019867">
    <property type="term" value="C:outer membrane"/>
    <property type="evidence" value="ECO:0007669"/>
    <property type="project" value="InterPro"/>
</dbReference>
<comment type="subcellular location">
    <subcellularLocation>
        <location evidence="1">Membrane</location>
    </subcellularLocation>
</comment>
<dbReference type="OrthoDB" id="9768717at2"/>
<dbReference type="Gene3D" id="3.10.20.310">
    <property type="entry name" value="membrane protein fhac"/>
    <property type="match status" value="1"/>
</dbReference>
<keyword evidence="2" id="KW-0472">Membrane</keyword>
<protein>
    <submittedName>
        <fullName evidence="4">BamA/TamA family outer membrane protein</fullName>
    </submittedName>
</protein>
<dbReference type="InterPro" id="IPR000184">
    <property type="entry name" value="Bac_surfAg_D15"/>
</dbReference>
<sequence length="470" mass="54624">MAFKKALLLSFIFSALFFCKGVSRQVTPAGRDTNYVVVRNVVVLGNKKTRTNVILRELGLFPGDTLWLRDLGSTLDQKRKQLLNLSLFLNVTVNVKNWRDNNVDVVFDVWERWYTFPIPIFKLADRNFNQWWVEQGHSLNRVNLGVRLFQDNLTGRNDEVRAELQMGYTQRVALSYDLPYVDKSFRHGVGFIFSYSRNREINDSTFENRQHFFKQNEFIRQLYSVGLSYSYRKAINTRHQVFLTYNYEKVSDSVAIYNPDYLGEGHTVARYLNLMYRISYRKADSWTYPLKGVLLQAEAEKMGIGALDDIDHVRLRLRIAGYWQLANKTYGALGLRSQVKFTGNAPYADQKAIGYQEDYLRGLEYFVVDGTSFFIAKSTLRQELMNFKVNLPVVPKKFSAVPFRLMLKIYGDAGYAYSKRYGYGMLNNRFLYTGGVGLDIVSFYDSCLRIEYSINQLGQKGLFLHTKLDM</sequence>
<evidence type="ECO:0000259" key="3">
    <source>
        <dbReference type="PROSITE" id="PS51779"/>
    </source>
</evidence>
<dbReference type="InterPro" id="IPR010827">
    <property type="entry name" value="BamA/TamA_POTRA"/>
</dbReference>
<reference evidence="4 5" key="1">
    <citation type="submission" date="2019-12" db="EMBL/GenBank/DDBJ databases">
        <title>The draft genomic sequence of strain Chitinophaga oryziterrae JCM 16595.</title>
        <authorList>
            <person name="Zhang X."/>
        </authorList>
    </citation>
    <scope>NUCLEOTIDE SEQUENCE [LARGE SCALE GENOMIC DNA]</scope>
    <source>
        <strain evidence="4 5">JCM 16595</strain>
    </source>
</reference>
<evidence type="ECO:0000256" key="2">
    <source>
        <dbReference type="ARBA" id="ARBA00023136"/>
    </source>
</evidence>
<evidence type="ECO:0000256" key="1">
    <source>
        <dbReference type="ARBA" id="ARBA00004370"/>
    </source>
</evidence>
<accession>A0A6N8JFW9</accession>
<dbReference type="Pfam" id="PF01103">
    <property type="entry name" value="Omp85"/>
    <property type="match status" value="1"/>
</dbReference>
<gene>
    <name evidence="4" type="ORF">GO495_26115</name>
</gene>
<dbReference type="InterPro" id="IPR034746">
    <property type="entry name" value="POTRA"/>
</dbReference>
<dbReference type="EMBL" id="WRXO01000010">
    <property type="protein sequence ID" value="MVT44097.1"/>
    <property type="molecule type" value="Genomic_DNA"/>
</dbReference>
<dbReference type="RefSeq" id="WP_157302907.1">
    <property type="nucleotide sequence ID" value="NZ_BAAAZB010000021.1"/>
</dbReference>
<evidence type="ECO:0000313" key="4">
    <source>
        <dbReference type="EMBL" id="MVT44097.1"/>
    </source>
</evidence>
<name>A0A6N8JFW9_9BACT</name>
<evidence type="ECO:0000313" key="5">
    <source>
        <dbReference type="Proteomes" id="UP000468388"/>
    </source>
</evidence>
<proteinExistence type="predicted"/>
<keyword evidence="5" id="KW-1185">Reference proteome</keyword>
<comment type="caution">
    <text evidence="4">The sequence shown here is derived from an EMBL/GenBank/DDBJ whole genome shotgun (WGS) entry which is preliminary data.</text>
</comment>
<dbReference type="Proteomes" id="UP000468388">
    <property type="component" value="Unassembled WGS sequence"/>
</dbReference>
<dbReference type="AlphaFoldDB" id="A0A6N8JFW9"/>
<feature type="domain" description="POTRA" evidence="3">
    <location>
        <begin position="36"/>
        <end position="112"/>
    </location>
</feature>
<dbReference type="PROSITE" id="PS51779">
    <property type="entry name" value="POTRA"/>
    <property type="match status" value="1"/>
</dbReference>
<dbReference type="Pfam" id="PF07244">
    <property type="entry name" value="POTRA"/>
    <property type="match status" value="1"/>
</dbReference>